<organism evidence="4 5">
    <name type="scientific">Rhodanobacter geophilus</name>
    <dbReference type="NCBI Taxonomy" id="3162488"/>
    <lineage>
        <taxon>Bacteria</taxon>
        <taxon>Pseudomonadati</taxon>
        <taxon>Pseudomonadota</taxon>
        <taxon>Gammaproteobacteria</taxon>
        <taxon>Lysobacterales</taxon>
        <taxon>Rhodanobacteraceae</taxon>
        <taxon>Rhodanobacter</taxon>
    </lineage>
</organism>
<keyword evidence="5" id="KW-1185">Reference proteome</keyword>
<dbReference type="EMBL" id="JBFOHL010000002">
    <property type="protein sequence ID" value="MEW9623246.1"/>
    <property type="molecule type" value="Genomic_DNA"/>
</dbReference>
<comment type="caution">
    <text evidence="4">The sequence shown here is derived from an EMBL/GenBank/DDBJ whole genome shotgun (WGS) entry which is preliminary data.</text>
</comment>
<evidence type="ECO:0000256" key="1">
    <source>
        <dbReference type="SAM" id="MobiDB-lite"/>
    </source>
</evidence>
<keyword evidence="2" id="KW-0812">Transmembrane</keyword>
<dbReference type="InterPro" id="IPR024422">
    <property type="entry name" value="Protein_unknown_function_OB"/>
</dbReference>
<feature type="transmembrane region" description="Helical" evidence="2">
    <location>
        <begin position="53"/>
        <end position="74"/>
    </location>
</feature>
<gene>
    <name evidence="4" type="ORF">ABQJ56_03290</name>
</gene>
<reference evidence="4 5" key="1">
    <citation type="submission" date="2024-06" db="EMBL/GenBank/DDBJ databases">
        <authorList>
            <person name="Woo H."/>
        </authorList>
    </citation>
    <scope>NUCLEOTIDE SEQUENCE [LARGE SCALE GENOMIC DNA]</scope>
    <source>
        <strain evidence="4 5">S2-g</strain>
    </source>
</reference>
<dbReference type="Proteomes" id="UP001556170">
    <property type="component" value="Unassembled WGS sequence"/>
</dbReference>
<evidence type="ECO:0000256" key="2">
    <source>
        <dbReference type="SAM" id="Phobius"/>
    </source>
</evidence>
<keyword evidence="2" id="KW-0472">Membrane</keyword>
<protein>
    <submittedName>
        <fullName evidence="4">Zinc-ribbon domain-containing protein</fullName>
    </submittedName>
</protein>
<feature type="compositionally biased region" description="Low complexity" evidence="1">
    <location>
        <begin position="101"/>
        <end position="114"/>
    </location>
</feature>
<feature type="region of interest" description="Disordered" evidence="1">
    <location>
        <begin position="87"/>
        <end position="114"/>
    </location>
</feature>
<sequence length="216" mass="23463">MALIKCPDCGQEISDQAPSCIKCGRPLLKTPSAPPEFTVSRNKPQPKKKSTSLLGWIVVLVLGWIAYEFIASSYSGYVARSKAYEAQSESPQDPTPQGDGADAASTAPEAPAEPRMQVTPALLYQMYNANEVAADDKFKGRLLELTAPVNSIDKDFTDSAVLRFEVAAYTYVQATLDDSQKPRAAQLSIGQPVSLECQSVHRILDSPMLDHCIIVN</sequence>
<dbReference type="Pfam" id="PF13240">
    <property type="entry name" value="Zn_Ribbon_1"/>
    <property type="match status" value="1"/>
</dbReference>
<keyword evidence="2" id="KW-1133">Transmembrane helix</keyword>
<evidence type="ECO:0000313" key="5">
    <source>
        <dbReference type="Proteomes" id="UP001556170"/>
    </source>
</evidence>
<dbReference type="RefSeq" id="WP_367843554.1">
    <property type="nucleotide sequence ID" value="NZ_JBFOHL010000002.1"/>
</dbReference>
<proteinExistence type="predicted"/>
<feature type="domain" description="Zinc-ribbon" evidence="3">
    <location>
        <begin position="5"/>
        <end position="27"/>
    </location>
</feature>
<name>A0ABV3QLB1_9GAMM</name>
<dbReference type="Pfam" id="PF12869">
    <property type="entry name" value="tRNA_anti-like"/>
    <property type="match status" value="1"/>
</dbReference>
<dbReference type="InterPro" id="IPR026870">
    <property type="entry name" value="Zinc_ribbon_dom"/>
</dbReference>
<evidence type="ECO:0000259" key="3">
    <source>
        <dbReference type="Pfam" id="PF13240"/>
    </source>
</evidence>
<accession>A0ABV3QLB1</accession>
<evidence type="ECO:0000313" key="4">
    <source>
        <dbReference type="EMBL" id="MEW9623246.1"/>
    </source>
</evidence>